<dbReference type="VEuPathDB" id="VectorBase:GPAI035190"/>
<reference evidence="3" key="1">
    <citation type="submission" date="2014-03" db="EMBL/GenBank/DDBJ databases">
        <authorList>
            <person name="Aksoy S."/>
            <person name="Warren W."/>
            <person name="Wilson R.K."/>
        </authorList>
    </citation>
    <scope>NUCLEOTIDE SEQUENCE [LARGE SCALE GENOMIC DNA]</scope>
    <source>
        <strain evidence="3">IAEA</strain>
    </source>
</reference>
<reference evidence="2" key="2">
    <citation type="submission" date="2020-05" db="UniProtKB">
        <authorList>
            <consortium name="EnsemblMetazoa"/>
        </authorList>
    </citation>
    <scope>IDENTIFICATION</scope>
    <source>
        <strain evidence="2">IAEA</strain>
    </source>
</reference>
<feature type="compositionally biased region" description="Polar residues" evidence="1">
    <location>
        <begin position="73"/>
        <end position="89"/>
    </location>
</feature>
<feature type="compositionally biased region" description="Basic and acidic residues" evidence="1">
    <location>
        <begin position="112"/>
        <end position="121"/>
    </location>
</feature>
<protein>
    <submittedName>
        <fullName evidence="2">Uncharacterized protein</fullName>
    </submittedName>
</protein>
<dbReference type="Proteomes" id="UP000092445">
    <property type="component" value="Unassembled WGS sequence"/>
</dbReference>
<dbReference type="EnsemblMetazoa" id="GPAI035190-RA">
    <property type="protein sequence ID" value="GPAI035190-PA"/>
    <property type="gene ID" value="GPAI035190"/>
</dbReference>
<feature type="compositionally biased region" description="Polar residues" evidence="1">
    <location>
        <begin position="49"/>
        <end position="65"/>
    </location>
</feature>
<keyword evidence="3" id="KW-1185">Reference proteome</keyword>
<feature type="region of interest" description="Disordered" evidence="1">
    <location>
        <begin position="49"/>
        <end position="162"/>
    </location>
</feature>
<organism evidence="2 3">
    <name type="scientific">Glossina pallidipes</name>
    <name type="common">Tsetse fly</name>
    <dbReference type="NCBI Taxonomy" id="7398"/>
    <lineage>
        <taxon>Eukaryota</taxon>
        <taxon>Metazoa</taxon>
        <taxon>Ecdysozoa</taxon>
        <taxon>Arthropoda</taxon>
        <taxon>Hexapoda</taxon>
        <taxon>Insecta</taxon>
        <taxon>Pterygota</taxon>
        <taxon>Neoptera</taxon>
        <taxon>Endopterygota</taxon>
        <taxon>Diptera</taxon>
        <taxon>Brachycera</taxon>
        <taxon>Muscomorpha</taxon>
        <taxon>Hippoboscoidea</taxon>
        <taxon>Glossinidae</taxon>
        <taxon>Glossina</taxon>
    </lineage>
</organism>
<proteinExistence type="predicted"/>
<evidence type="ECO:0000256" key="1">
    <source>
        <dbReference type="SAM" id="MobiDB-lite"/>
    </source>
</evidence>
<dbReference type="AlphaFoldDB" id="A0A1B0A5M7"/>
<sequence>MESLLDHVARKKKRSKLLINSATKQHQPLNCYANTDRIDEVTQNSVATSSNATATNVPTNKPISTNEKKVLKSDQTTVGRAWQQQSHPSPHSVYLVKKESNQNKNQLRRVRRDLEADERRNIRPSVHDCLSQNTSGRRPPPRPRSPENRAGMETPVGAEQLL</sequence>
<name>A0A1B0A5M7_GLOPL</name>
<evidence type="ECO:0000313" key="2">
    <source>
        <dbReference type="EnsemblMetazoa" id="GPAI035190-PA"/>
    </source>
</evidence>
<evidence type="ECO:0000313" key="3">
    <source>
        <dbReference type="Proteomes" id="UP000092445"/>
    </source>
</evidence>
<dbReference type="STRING" id="7398.A0A1B0A5M7"/>
<accession>A0A1B0A5M7</accession>